<dbReference type="KEGG" id="mai:MICA_2016"/>
<dbReference type="RefSeq" id="WP_014103547.1">
    <property type="nucleotide sequence ID" value="NC_016026.1"/>
</dbReference>
<proteinExistence type="predicted"/>
<dbReference type="eggNOG" id="COG2304">
    <property type="taxonomic scope" value="Bacteria"/>
</dbReference>
<dbReference type="InterPro" id="IPR036465">
    <property type="entry name" value="vWFA_dom_sf"/>
</dbReference>
<organism evidence="2 3">
    <name type="scientific">Micavibrio aeruginosavorus (strain ARL-13)</name>
    <dbReference type="NCBI Taxonomy" id="856793"/>
    <lineage>
        <taxon>Bacteria</taxon>
        <taxon>Pseudomonadati</taxon>
        <taxon>Bdellovibrionota</taxon>
        <taxon>Bdellovibrionia</taxon>
        <taxon>Bdellovibrionales</taxon>
        <taxon>Pseudobdellovibrionaceae</taxon>
        <taxon>Micavibrio</taxon>
    </lineage>
</organism>
<accession>G2KPV6</accession>
<evidence type="ECO:0008006" key="4">
    <source>
        <dbReference type="Google" id="ProtNLM"/>
    </source>
</evidence>
<dbReference type="HOGENOM" id="CLU_1128360_0_0_5"/>
<protein>
    <recommendedName>
        <fullName evidence="4">VWFA domain-containing protein</fullName>
    </recommendedName>
</protein>
<dbReference type="OrthoDB" id="5430236at2"/>
<dbReference type="SUPFAM" id="SSF53300">
    <property type="entry name" value="vWA-like"/>
    <property type="match status" value="1"/>
</dbReference>
<name>G2KPV6_MICAA</name>
<sequence length="248" mass="26655">MSLRDNNKGKGLVVTSNTGLKKTHGAVARPNTSGLETLNKLAVRDVSTATKGRGRIGFIIDATASRERNWTEAQDIQASMFREVAAVGTMRLRLVHFGGGDLTAHEWKSNLDDVSADMKRVSCSAGVTQIVESLQCFVSENEASRASSIILIGDSFEEDINGLDAIAKELAIQKIKVFTFLDGHDPRAEKAFQSLSQITGGAFAKFGANMPLKDLCEGVALLSVGGTQALHRLKNQQAKTLLLTAQPK</sequence>
<keyword evidence="3" id="KW-1185">Reference proteome</keyword>
<evidence type="ECO:0000313" key="2">
    <source>
        <dbReference type="EMBL" id="AEP10324.1"/>
    </source>
</evidence>
<dbReference type="EMBL" id="CP002382">
    <property type="protein sequence ID" value="AEP10324.1"/>
    <property type="molecule type" value="Genomic_DNA"/>
</dbReference>
<feature type="region of interest" description="Disordered" evidence="1">
    <location>
        <begin position="1"/>
        <end position="31"/>
    </location>
</feature>
<dbReference type="Gene3D" id="3.40.50.410">
    <property type="entry name" value="von Willebrand factor, type A domain"/>
    <property type="match status" value="1"/>
</dbReference>
<gene>
    <name evidence="2" type="ordered locus">MICA_2016</name>
</gene>
<dbReference type="STRING" id="856793.MICA_2016"/>
<reference evidence="2 3" key="1">
    <citation type="journal article" date="2011" name="BMC Genomics">
        <title>Genomic insights into an obligate epibiotic bacterial predator: Micavibrio aeruginosavorus ARL-13.</title>
        <authorList>
            <person name="Wang Z."/>
            <person name="Kadouri D."/>
            <person name="Wu M."/>
        </authorList>
    </citation>
    <scope>NUCLEOTIDE SEQUENCE [LARGE SCALE GENOMIC DNA]</scope>
    <source>
        <strain evidence="2 3">ARL-13</strain>
    </source>
</reference>
<evidence type="ECO:0000256" key="1">
    <source>
        <dbReference type="SAM" id="MobiDB-lite"/>
    </source>
</evidence>
<evidence type="ECO:0000313" key="3">
    <source>
        <dbReference type="Proteomes" id="UP000009286"/>
    </source>
</evidence>
<dbReference type="Proteomes" id="UP000009286">
    <property type="component" value="Chromosome"/>
</dbReference>
<dbReference type="AlphaFoldDB" id="G2KPV6"/>